<dbReference type="Pfam" id="PF00561">
    <property type="entry name" value="Abhydrolase_1"/>
    <property type="match status" value="1"/>
</dbReference>
<evidence type="ECO:0000313" key="4">
    <source>
        <dbReference type="Proteomes" id="UP001497602"/>
    </source>
</evidence>
<feature type="transmembrane region" description="Helical" evidence="1">
    <location>
        <begin position="12"/>
        <end position="28"/>
    </location>
</feature>
<keyword evidence="4" id="KW-1185">Reference proteome</keyword>
<sequence length="287" mass="33220">MKKILKITKRLFIIVLSIIFLSILYLRFSRFSDKMIYHMNGTKYDKFESDLNYEEFYIEPENNVKLHGVLFKPDSIATVGTIFHYSGKGMHLMSSIQKSYEPLLKKGFQVFCFERRNFGKSNGKATNSLTLKKDALFIFDEIIKHKDVKGKPVVIWGQSLGGAFATMNANERQEKIKGLLLEGTFSSFPDIGKVYASVLNLENFKWLVPMLMNNDFPAEEEIQNLTIPTIVLHSKSDKQVPYELGRKLFEAANPNNTTFWDIESKHIMGIYDYEEKYVKAFVKMIEN</sequence>
<organism evidence="3 4">
    <name type="scientific">Tenacibaculum vairaonense</name>
    <dbReference type="NCBI Taxonomy" id="3137860"/>
    <lineage>
        <taxon>Bacteria</taxon>
        <taxon>Pseudomonadati</taxon>
        <taxon>Bacteroidota</taxon>
        <taxon>Flavobacteriia</taxon>
        <taxon>Flavobacteriales</taxon>
        <taxon>Flavobacteriaceae</taxon>
        <taxon>Tenacibaculum</taxon>
    </lineage>
</organism>
<keyword evidence="1" id="KW-0472">Membrane</keyword>
<gene>
    <name evidence="3" type="ORF">T190115A13A_10406</name>
</gene>
<proteinExistence type="predicted"/>
<dbReference type="InterPro" id="IPR000073">
    <property type="entry name" value="AB_hydrolase_1"/>
</dbReference>
<dbReference type="PANTHER" id="PTHR12277">
    <property type="entry name" value="ALPHA/BETA HYDROLASE DOMAIN-CONTAINING PROTEIN"/>
    <property type="match status" value="1"/>
</dbReference>
<reference evidence="3 4" key="1">
    <citation type="submission" date="2024-05" db="EMBL/GenBank/DDBJ databases">
        <authorList>
            <person name="Duchaud E."/>
        </authorList>
    </citation>
    <scope>NUCLEOTIDE SEQUENCE [LARGE SCALE GENOMIC DNA]</scope>
    <source>
        <strain evidence="3">Ena-SAMPLE-TAB-13-05-2024-13:56:06:370-140305</strain>
    </source>
</reference>
<evidence type="ECO:0000313" key="3">
    <source>
        <dbReference type="EMBL" id="CAL2106250.1"/>
    </source>
</evidence>
<evidence type="ECO:0000259" key="2">
    <source>
        <dbReference type="Pfam" id="PF00561"/>
    </source>
</evidence>
<feature type="domain" description="AB hydrolase-1" evidence="2">
    <location>
        <begin position="101"/>
        <end position="213"/>
    </location>
</feature>
<evidence type="ECO:0000256" key="1">
    <source>
        <dbReference type="SAM" id="Phobius"/>
    </source>
</evidence>
<dbReference type="InterPro" id="IPR029058">
    <property type="entry name" value="AB_hydrolase_fold"/>
</dbReference>
<dbReference type="EMBL" id="CAXJRC010000011">
    <property type="protein sequence ID" value="CAL2106250.1"/>
    <property type="molecule type" value="Genomic_DNA"/>
</dbReference>
<dbReference type="RefSeq" id="WP_348738011.1">
    <property type="nucleotide sequence ID" value="NZ_CAXJRC010000011.1"/>
</dbReference>
<comment type="caution">
    <text evidence="3">The sequence shown here is derived from an EMBL/GenBank/DDBJ whole genome shotgun (WGS) entry which is preliminary data.</text>
</comment>
<dbReference type="PANTHER" id="PTHR12277:SF81">
    <property type="entry name" value="PROTEIN ABHD13"/>
    <property type="match status" value="1"/>
</dbReference>
<keyword evidence="1" id="KW-1133">Transmembrane helix</keyword>
<dbReference type="Proteomes" id="UP001497602">
    <property type="component" value="Unassembled WGS sequence"/>
</dbReference>
<keyword evidence="3" id="KW-0378">Hydrolase</keyword>
<dbReference type="SUPFAM" id="SSF53474">
    <property type="entry name" value="alpha/beta-Hydrolases"/>
    <property type="match status" value="1"/>
</dbReference>
<name>A0ABM9PKR4_9FLAO</name>
<keyword evidence="1" id="KW-0812">Transmembrane</keyword>
<protein>
    <submittedName>
        <fullName evidence="3">Alpha/beta fold hydrolase</fullName>
    </submittedName>
</protein>
<dbReference type="GO" id="GO:0016787">
    <property type="term" value="F:hydrolase activity"/>
    <property type="evidence" value="ECO:0007669"/>
    <property type="project" value="UniProtKB-KW"/>
</dbReference>
<accession>A0ABM9PKR4</accession>
<dbReference type="Gene3D" id="3.40.50.1820">
    <property type="entry name" value="alpha/beta hydrolase"/>
    <property type="match status" value="1"/>
</dbReference>